<accession>A0ABN0Z2A5</accession>
<dbReference type="EMBL" id="BAAABX010000063">
    <property type="protein sequence ID" value="GAA0429749.1"/>
    <property type="molecule type" value="Genomic_DNA"/>
</dbReference>
<organism evidence="2 3">
    <name type="scientific">Streptomyces luteireticuli</name>
    <dbReference type="NCBI Taxonomy" id="173858"/>
    <lineage>
        <taxon>Bacteria</taxon>
        <taxon>Bacillati</taxon>
        <taxon>Actinomycetota</taxon>
        <taxon>Actinomycetes</taxon>
        <taxon>Kitasatosporales</taxon>
        <taxon>Streptomycetaceae</taxon>
        <taxon>Streptomyces</taxon>
    </lineage>
</organism>
<evidence type="ECO:0000313" key="3">
    <source>
        <dbReference type="Proteomes" id="UP001500879"/>
    </source>
</evidence>
<feature type="region of interest" description="Disordered" evidence="1">
    <location>
        <begin position="246"/>
        <end position="266"/>
    </location>
</feature>
<evidence type="ECO:0000256" key="1">
    <source>
        <dbReference type="SAM" id="MobiDB-lite"/>
    </source>
</evidence>
<feature type="region of interest" description="Disordered" evidence="1">
    <location>
        <begin position="77"/>
        <end position="96"/>
    </location>
</feature>
<dbReference type="Proteomes" id="UP001500879">
    <property type="component" value="Unassembled WGS sequence"/>
</dbReference>
<feature type="region of interest" description="Disordered" evidence="1">
    <location>
        <begin position="17"/>
        <end position="71"/>
    </location>
</feature>
<protein>
    <recommendedName>
        <fullName evidence="4">Lipoprotein</fullName>
    </recommendedName>
</protein>
<feature type="compositionally biased region" description="Acidic residues" evidence="1">
    <location>
        <begin position="254"/>
        <end position="266"/>
    </location>
</feature>
<sequence>MTAAVSVAVVLGLTLGCGGGRTGHEGDGKSASGSAGGRAPEEAAGAVGPKKADEDGPTGRLRRAELEKTEVPGLVIEEAPPGTAGRGTPGSDQPACLPLANALGSEPDPKPLGSVVSTFAGAGEDDDLEGLLGTIRVSEYRPGEAAAVFRRLRDAAGACTGGFRMRTGEGESQVFDAVETVAAPKLGDEAAAFRLSNAVEEAPSLITVVRTGDVLSMFFATGLGDPERVQIPDRLVSAQVRKAVAVQRGGTGGDGDDAEGAGTEEG</sequence>
<keyword evidence="3" id="KW-1185">Reference proteome</keyword>
<proteinExistence type="predicted"/>
<comment type="caution">
    <text evidence="2">The sequence shown here is derived from an EMBL/GenBank/DDBJ whole genome shotgun (WGS) entry which is preliminary data.</text>
</comment>
<gene>
    <name evidence="2" type="ORF">GCM10010357_59270</name>
</gene>
<reference evidence="2 3" key="1">
    <citation type="journal article" date="2019" name="Int. J. Syst. Evol. Microbiol.">
        <title>The Global Catalogue of Microorganisms (GCM) 10K type strain sequencing project: providing services to taxonomists for standard genome sequencing and annotation.</title>
        <authorList>
            <consortium name="The Broad Institute Genomics Platform"/>
            <consortium name="The Broad Institute Genome Sequencing Center for Infectious Disease"/>
            <person name="Wu L."/>
            <person name="Ma J."/>
        </authorList>
    </citation>
    <scope>NUCLEOTIDE SEQUENCE [LARGE SCALE GENOMIC DNA]</scope>
    <source>
        <strain evidence="2 3">JCM 4788</strain>
    </source>
</reference>
<dbReference type="RefSeq" id="WP_344030989.1">
    <property type="nucleotide sequence ID" value="NZ_BAAABX010000063.1"/>
</dbReference>
<name>A0ABN0Z2A5_9ACTN</name>
<evidence type="ECO:0008006" key="4">
    <source>
        <dbReference type="Google" id="ProtNLM"/>
    </source>
</evidence>
<evidence type="ECO:0000313" key="2">
    <source>
        <dbReference type="EMBL" id="GAA0429749.1"/>
    </source>
</evidence>